<comment type="caution">
    <text evidence="1">The sequence shown here is derived from an EMBL/GenBank/DDBJ whole genome shotgun (WGS) entry which is preliminary data.</text>
</comment>
<reference evidence="1" key="2">
    <citation type="submission" date="2023-06" db="EMBL/GenBank/DDBJ databases">
        <authorList>
            <consortium name="Lawrence Berkeley National Laboratory"/>
            <person name="Haridas S."/>
            <person name="Hensen N."/>
            <person name="Bonometti L."/>
            <person name="Westerberg I."/>
            <person name="Brannstrom I.O."/>
            <person name="Guillou S."/>
            <person name="Cros-Aarteil S."/>
            <person name="Calhoun S."/>
            <person name="Kuo A."/>
            <person name="Mondo S."/>
            <person name="Pangilinan J."/>
            <person name="Riley R."/>
            <person name="Labutti K."/>
            <person name="Andreopoulos B."/>
            <person name="Lipzen A."/>
            <person name="Chen C."/>
            <person name="Yanf M."/>
            <person name="Daum C."/>
            <person name="Ng V."/>
            <person name="Clum A."/>
            <person name="Steindorff A."/>
            <person name="Ohm R."/>
            <person name="Martin F."/>
            <person name="Silar P."/>
            <person name="Natvig D."/>
            <person name="Lalanne C."/>
            <person name="Gautier V."/>
            <person name="Ament-Velasquez S.L."/>
            <person name="Kruys A."/>
            <person name="Hutchinson M.I."/>
            <person name="Powell A.J."/>
            <person name="Barry K."/>
            <person name="Miller A.N."/>
            <person name="Grigoriev I.V."/>
            <person name="Debuchy R."/>
            <person name="Gladieux P."/>
            <person name="Thoren M.H."/>
            <person name="Johannesson H."/>
        </authorList>
    </citation>
    <scope>NUCLEOTIDE SEQUENCE</scope>
    <source>
        <strain evidence="1">CBS 560.94</strain>
    </source>
</reference>
<dbReference type="RefSeq" id="XP_062687299.1">
    <property type="nucleotide sequence ID" value="XM_062826152.1"/>
</dbReference>
<name>A0AAE0JQQ5_9PEZI</name>
<accession>A0AAE0JQQ5</accession>
<dbReference type="GeneID" id="87863306"/>
<evidence type="ECO:0000313" key="2">
    <source>
        <dbReference type="Proteomes" id="UP001278500"/>
    </source>
</evidence>
<protein>
    <submittedName>
        <fullName evidence="1">Uncharacterized protein</fullName>
    </submittedName>
</protein>
<sequence length="111" mass="12632">MAPLIRLTWCPNLPPVSVAAILPHFRSVTAAFVDLAISDNVGGRCARTNFIQPRARYKAKSCRSNCTLLPRPWRYSGWNFSFILRQRGPFGNDHHGLNFEAIHKWRHPCGC</sequence>
<evidence type="ECO:0000313" key="1">
    <source>
        <dbReference type="EMBL" id="KAK3355921.1"/>
    </source>
</evidence>
<proteinExistence type="predicted"/>
<reference evidence="1" key="1">
    <citation type="journal article" date="2023" name="Mol. Phylogenet. Evol.">
        <title>Genome-scale phylogeny and comparative genomics of the fungal order Sordariales.</title>
        <authorList>
            <person name="Hensen N."/>
            <person name="Bonometti L."/>
            <person name="Westerberg I."/>
            <person name="Brannstrom I.O."/>
            <person name="Guillou S."/>
            <person name="Cros-Aarteil S."/>
            <person name="Calhoun S."/>
            <person name="Haridas S."/>
            <person name="Kuo A."/>
            <person name="Mondo S."/>
            <person name="Pangilinan J."/>
            <person name="Riley R."/>
            <person name="LaButti K."/>
            <person name="Andreopoulos B."/>
            <person name="Lipzen A."/>
            <person name="Chen C."/>
            <person name="Yan M."/>
            <person name="Daum C."/>
            <person name="Ng V."/>
            <person name="Clum A."/>
            <person name="Steindorff A."/>
            <person name="Ohm R.A."/>
            <person name="Martin F."/>
            <person name="Silar P."/>
            <person name="Natvig D.O."/>
            <person name="Lalanne C."/>
            <person name="Gautier V."/>
            <person name="Ament-Velasquez S.L."/>
            <person name="Kruys A."/>
            <person name="Hutchinson M.I."/>
            <person name="Powell A.J."/>
            <person name="Barry K."/>
            <person name="Miller A.N."/>
            <person name="Grigoriev I.V."/>
            <person name="Debuchy R."/>
            <person name="Gladieux P."/>
            <person name="Hiltunen Thoren M."/>
            <person name="Johannesson H."/>
        </authorList>
    </citation>
    <scope>NUCLEOTIDE SEQUENCE</scope>
    <source>
        <strain evidence="1">CBS 560.94</strain>
    </source>
</reference>
<dbReference type="EMBL" id="JAUEPP010000001">
    <property type="protein sequence ID" value="KAK3355921.1"/>
    <property type="molecule type" value="Genomic_DNA"/>
</dbReference>
<keyword evidence="2" id="KW-1185">Reference proteome</keyword>
<dbReference type="AlphaFoldDB" id="A0AAE0JQQ5"/>
<dbReference type="Proteomes" id="UP001278500">
    <property type="component" value="Unassembled WGS sequence"/>
</dbReference>
<organism evidence="1 2">
    <name type="scientific">Neurospora tetraspora</name>
    <dbReference type="NCBI Taxonomy" id="94610"/>
    <lineage>
        <taxon>Eukaryota</taxon>
        <taxon>Fungi</taxon>
        <taxon>Dikarya</taxon>
        <taxon>Ascomycota</taxon>
        <taxon>Pezizomycotina</taxon>
        <taxon>Sordariomycetes</taxon>
        <taxon>Sordariomycetidae</taxon>
        <taxon>Sordariales</taxon>
        <taxon>Sordariaceae</taxon>
        <taxon>Neurospora</taxon>
    </lineage>
</organism>
<gene>
    <name evidence="1" type="ORF">B0H65DRAFT_453604</name>
</gene>